<evidence type="ECO:0000313" key="2">
    <source>
        <dbReference type="Proteomes" id="UP000758603"/>
    </source>
</evidence>
<keyword evidence="2" id="KW-1185">Reference proteome</keyword>
<dbReference type="AlphaFoldDB" id="A0A9P8ZXI0"/>
<dbReference type="RefSeq" id="XP_045957291.1">
    <property type="nucleotide sequence ID" value="XM_046096118.1"/>
</dbReference>
<evidence type="ECO:0000313" key="1">
    <source>
        <dbReference type="EMBL" id="KAH6653014.1"/>
    </source>
</evidence>
<dbReference type="Proteomes" id="UP000758603">
    <property type="component" value="Unassembled WGS sequence"/>
</dbReference>
<organism evidence="1 2">
    <name type="scientific">Truncatella angustata</name>
    <dbReference type="NCBI Taxonomy" id="152316"/>
    <lineage>
        <taxon>Eukaryota</taxon>
        <taxon>Fungi</taxon>
        <taxon>Dikarya</taxon>
        <taxon>Ascomycota</taxon>
        <taxon>Pezizomycotina</taxon>
        <taxon>Sordariomycetes</taxon>
        <taxon>Xylariomycetidae</taxon>
        <taxon>Amphisphaeriales</taxon>
        <taxon>Sporocadaceae</taxon>
        <taxon>Truncatella</taxon>
    </lineage>
</organism>
<dbReference type="Pfam" id="PF11905">
    <property type="entry name" value="DUF3425"/>
    <property type="match status" value="1"/>
</dbReference>
<accession>A0A9P8ZXI0</accession>
<dbReference type="InterPro" id="IPR021833">
    <property type="entry name" value="DUF3425"/>
</dbReference>
<dbReference type="EMBL" id="JAGPXC010000005">
    <property type="protein sequence ID" value="KAH6653014.1"/>
    <property type="molecule type" value="Genomic_DNA"/>
</dbReference>
<name>A0A9P8ZXI0_9PEZI</name>
<dbReference type="PANTHER" id="PTHR38116:SF1">
    <property type="entry name" value="BZIP DOMAIN-CONTAINING PROTEIN"/>
    <property type="match status" value="1"/>
</dbReference>
<dbReference type="OrthoDB" id="125347at2759"/>
<reference evidence="1" key="1">
    <citation type="journal article" date="2021" name="Nat. Commun.">
        <title>Genetic determinants of endophytism in the Arabidopsis root mycobiome.</title>
        <authorList>
            <person name="Mesny F."/>
            <person name="Miyauchi S."/>
            <person name="Thiergart T."/>
            <person name="Pickel B."/>
            <person name="Atanasova L."/>
            <person name="Karlsson M."/>
            <person name="Huettel B."/>
            <person name="Barry K.W."/>
            <person name="Haridas S."/>
            <person name="Chen C."/>
            <person name="Bauer D."/>
            <person name="Andreopoulos W."/>
            <person name="Pangilinan J."/>
            <person name="LaButti K."/>
            <person name="Riley R."/>
            <person name="Lipzen A."/>
            <person name="Clum A."/>
            <person name="Drula E."/>
            <person name="Henrissat B."/>
            <person name="Kohler A."/>
            <person name="Grigoriev I.V."/>
            <person name="Martin F.M."/>
            <person name="Hacquard S."/>
        </authorList>
    </citation>
    <scope>NUCLEOTIDE SEQUENCE</scope>
    <source>
        <strain evidence="1">MPI-SDFR-AT-0073</strain>
    </source>
</reference>
<sequence length="269" mass="30526">MKVAHAAHEDKPSLPGALVSASLLRPNSEIDKYLQPRSNRCFNLQLRPYAYWERQRSEPVESTGKAEPFVPDVWTVSSRLIPPMIPYLPDGVDEQAPRFHFPLSPDHQLIVLIQFNALRAILTNLSILSLQHRMPLECRAAFNIACLPEAPSTIPPALRPTPLQASIPHDPWIDMIPFPTMRDNMMLNGDNTVLDDICEDALGGLYEGYDDIEARGIIVWGEPWAPSGWEVSEGFARKYWFLLKGCDELIEATQRYREARGEERLVIEL</sequence>
<proteinExistence type="predicted"/>
<comment type="caution">
    <text evidence="1">The sequence shown here is derived from an EMBL/GenBank/DDBJ whole genome shotgun (WGS) entry which is preliminary data.</text>
</comment>
<dbReference type="PANTHER" id="PTHR38116">
    <property type="entry name" value="CHROMOSOME 7, WHOLE GENOME SHOTGUN SEQUENCE"/>
    <property type="match status" value="1"/>
</dbReference>
<dbReference type="GeneID" id="70125011"/>
<protein>
    <submittedName>
        <fullName evidence="1">Uncharacterized protein</fullName>
    </submittedName>
</protein>
<gene>
    <name evidence="1" type="ORF">BKA67DRAFT_307478</name>
</gene>